<comment type="caution">
    <text evidence="8">The sequence shown here is derived from an EMBL/GenBank/DDBJ whole genome shotgun (WGS) entry which is preliminary data.</text>
</comment>
<evidence type="ECO:0000256" key="2">
    <source>
        <dbReference type="ARBA" id="ARBA00007362"/>
    </source>
</evidence>
<evidence type="ECO:0000313" key="9">
    <source>
        <dbReference type="Proteomes" id="UP001595444"/>
    </source>
</evidence>
<protein>
    <submittedName>
        <fullName evidence="8">DMT family transporter</fullName>
    </submittedName>
</protein>
<feature type="transmembrane region" description="Helical" evidence="6">
    <location>
        <begin position="261"/>
        <end position="279"/>
    </location>
</feature>
<proteinExistence type="inferred from homology"/>
<gene>
    <name evidence="8" type="ORF">ACFOKA_16940</name>
</gene>
<dbReference type="RefSeq" id="WP_194215461.1">
    <property type="nucleotide sequence ID" value="NZ_CP061205.1"/>
</dbReference>
<name>A0ABV7D9B2_9PROT</name>
<feature type="transmembrane region" description="Helical" evidence="6">
    <location>
        <begin position="7"/>
        <end position="27"/>
    </location>
</feature>
<dbReference type="EMBL" id="JBHRSL010000027">
    <property type="protein sequence ID" value="MFC3053589.1"/>
    <property type="molecule type" value="Genomic_DNA"/>
</dbReference>
<keyword evidence="5 6" id="KW-0472">Membrane</keyword>
<feature type="domain" description="EamA" evidence="7">
    <location>
        <begin position="144"/>
        <end position="278"/>
    </location>
</feature>
<dbReference type="Proteomes" id="UP001595444">
    <property type="component" value="Unassembled WGS sequence"/>
</dbReference>
<feature type="transmembrane region" description="Helical" evidence="6">
    <location>
        <begin position="61"/>
        <end position="80"/>
    </location>
</feature>
<dbReference type="InterPro" id="IPR037185">
    <property type="entry name" value="EmrE-like"/>
</dbReference>
<keyword evidence="9" id="KW-1185">Reference proteome</keyword>
<feature type="transmembrane region" description="Helical" evidence="6">
    <location>
        <begin position="33"/>
        <end position="54"/>
    </location>
</feature>
<feature type="transmembrane region" description="Helical" evidence="6">
    <location>
        <begin position="235"/>
        <end position="255"/>
    </location>
</feature>
<keyword evidence="3 6" id="KW-0812">Transmembrane</keyword>
<comment type="similarity">
    <text evidence="2">Belongs to the EamA transporter family.</text>
</comment>
<organism evidence="8 9">
    <name type="scientific">Kordiimonas pumila</name>
    <dbReference type="NCBI Taxonomy" id="2161677"/>
    <lineage>
        <taxon>Bacteria</taxon>
        <taxon>Pseudomonadati</taxon>
        <taxon>Pseudomonadota</taxon>
        <taxon>Alphaproteobacteria</taxon>
        <taxon>Kordiimonadales</taxon>
        <taxon>Kordiimonadaceae</taxon>
        <taxon>Kordiimonas</taxon>
    </lineage>
</organism>
<feature type="transmembrane region" description="Helical" evidence="6">
    <location>
        <begin position="138"/>
        <end position="160"/>
    </location>
</feature>
<dbReference type="SUPFAM" id="SSF103481">
    <property type="entry name" value="Multidrug resistance efflux transporter EmrE"/>
    <property type="match status" value="2"/>
</dbReference>
<feature type="transmembrane region" description="Helical" evidence="6">
    <location>
        <begin position="205"/>
        <end position="228"/>
    </location>
</feature>
<evidence type="ECO:0000256" key="4">
    <source>
        <dbReference type="ARBA" id="ARBA00022989"/>
    </source>
</evidence>
<feature type="domain" description="EamA" evidence="7">
    <location>
        <begin position="6"/>
        <end position="130"/>
    </location>
</feature>
<evidence type="ECO:0000259" key="7">
    <source>
        <dbReference type="Pfam" id="PF00892"/>
    </source>
</evidence>
<evidence type="ECO:0000256" key="1">
    <source>
        <dbReference type="ARBA" id="ARBA00004141"/>
    </source>
</evidence>
<feature type="transmembrane region" description="Helical" evidence="6">
    <location>
        <begin position="114"/>
        <end position="132"/>
    </location>
</feature>
<dbReference type="PANTHER" id="PTHR32322:SF2">
    <property type="entry name" value="EAMA DOMAIN-CONTAINING PROTEIN"/>
    <property type="match status" value="1"/>
</dbReference>
<feature type="transmembrane region" description="Helical" evidence="6">
    <location>
        <begin position="172"/>
        <end position="190"/>
    </location>
</feature>
<dbReference type="Pfam" id="PF00892">
    <property type="entry name" value="EamA"/>
    <property type="match status" value="2"/>
</dbReference>
<keyword evidence="4 6" id="KW-1133">Transmembrane helix</keyword>
<accession>A0ABV7D9B2</accession>
<sequence>MKFRDIVLAVVIAAVWGVNFIAVKAAVDAFSPFLANTLRFSFVFLALSPFLKWVPGRMKSMLAVAVILGVAHFGLILFAMQVADGVSAVAIASQLGVPFSTILAIIVLKESVGWRRIVGIALSFSGVIVLGFDPVIFAYWQALGLVTLAAFMYAVSTVMMRTLKDIPAVTTQAWVGFAGALGSLLFSFAFENNQLEMIKAASNDAWLALLYSAIGSSIIGHGGANYLFRKYDVSAVTPYFLVMPLFAVMAGVMALDETVSSKVVLGGVLTIAGVLIVTLRNRKKHSKMADVANAEGMT</sequence>
<evidence type="ECO:0000256" key="6">
    <source>
        <dbReference type="SAM" id="Phobius"/>
    </source>
</evidence>
<feature type="transmembrane region" description="Helical" evidence="6">
    <location>
        <begin position="86"/>
        <end position="107"/>
    </location>
</feature>
<comment type="subcellular location">
    <subcellularLocation>
        <location evidence="1">Membrane</location>
        <topology evidence="1">Multi-pass membrane protein</topology>
    </subcellularLocation>
</comment>
<dbReference type="InterPro" id="IPR050638">
    <property type="entry name" value="AA-Vitamin_Transporters"/>
</dbReference>
<reference evidence="9" key="1">
    <citation type="journal article" date="2019" name="Int. J. Syst. Evol. Microbiol.">
        <title>The Global Catalogue of Microorganisms (GCM) 10K type strain sequencing project: providing services to taxonomists for standard genome sequencing and annotation.</title>
        <authorList>
            <consortium name="The Broad Institute Genomics Platform"/>
            <consortium name="The Broad Institute Genome Sequencing Center for Infectious Disease"/>
            <person name="Wu L."/>
            <person name="Ma J."/>
        </authorList>
    </citation>
    <scope>NUCLEOTIDE SEQUENCE [LARGE SCALE GENOMIC DNA]</scope>
    <source>
        <strain evidence="9">KCTC 62164</strain>
    </source>
</reference>
<dbReference type="PANTHER" id="PTHR32322">
    <property type="entry name" value="INNER MEMBRANE TRANSPORTER"/>
    <property type="match status" value="1"/>
</dbReference>
<dbReference type="Gene3D" id="1.10.3730.20">
    <property type="match status" value="1"/>
</dbReference>
<dbReference type="InterPro" id="IPR000620">
    <property type="entry name" value="EamA_dom"/>
</dbReference>
<evidence type="ECO:0000256" key="3">
    <source>
        <dbReference type="ARBA" id="ARBA00022692"/>
    </source>
</evidence>
<evidence type="ECO:0000313" key="8">
    <source>
        <dbReference type="EMBL" id="MFC3053589.1"/>
    </source>
</evidence>
<evidence type="ECO:0000256" key="5">
    <source>
        <dbReference type="ARBA" id="ARBA00023136"/>
    </source>
</evidence>